<evidence type="ECO:0000313" key="3">
    <source>
        <dbReference type="Proteomes" id="UP000235005"/>
    </source>
</evidence>
<name>A0A2N5WXI2_9GAMM</name>
<organism evidence="2 3">
    <name type="scientific">Pseudohalioglobus lutimaris</name>
    <dbReference type="NCBI Taxonomy" id="1737061"/>
    <lineage>
        <taxon>Bacteria</taxon>
        <taxon>Pseudomonadati</taxon>
        <taxon>Pseudomonadota</taxon>
        <taxon>Gammaproteobacteria</taxon>
        <taxon>Cellvibrionales</taxon>
        <taxon>Halieaceae</taxon>
        <taxon>Pseudohalioglobus</taxon>
    </lineage>
</organism>
<dbReference type="PANTHER" id="PTHR11012:SF30">
    <property type="entry name" value="PROTEIN KINASE-LIKE DOMAIN-CONTAINING"/>
    <property type="match status" value="1"/>
</dbReference>
<sequence>MAIPQTISELTPAWLGDALGVMVRSVRVEGTDNGTTGRAQIAVNYAKDCGLPARLFVKLPPADPQQRAFVTSSGMGLREARFYRELSVDLPLRVPHCYFADWNQSGERYVMVLEQLQDSGCTFRNAATRYSPSYLCEVLSAFASLHAGYWQSPRFDDDLSWVGPIRQHEIARQLLPRALSAHGTSMPPLFSQLCEMYLQHEDAVHRLWREGEVTLIHGDVHDGNLFYDERRAAPGFLDWALLAQGPALRDVGYFLAGTLAPDKQLEQSPALLQFYRDELHKAGVNAPDLAELQRQYAIQAVYPWLGAAVTLAMGDAWQDSNYVLRTLERIHFTLASLRSPEQLRDALGLRA</sequence>
<gene>
    <name evidence="2" type="ORF">C0039_19265</name>
</gene>
<comment type="caution">
    <text evidence="2">The sequence shown here is derived from an EMBL/GenBank/DDBJ whole genome shotgun (WGS) entry which is preliminary data.</text>
</comment>
<feature type="domain" description="Aminoglycoside phosphotransferase" evidence="1">
    <location>
        <begin position="54"/>
        <end position="278"/>
    </location>
</feature>
<accession>A0A2N5WXI2</accession>
<protein>
    <recommendedName>
        <fullName evidence="1">Aminoglycoside phosphotransferase domain-containing protein</fullName>
    </recommendedName>
</protein>
<evidence type="ECO:0000259" key="1">
    <source>
        <dbReference type="Pfam" id="PF01636"/>
    </source>
</evidence>
<dbReference type="AlphaFoldDB" id="A0A2N5WXI2"/>
<dbReference type="EMBL" id="PKUS01000041">
    <property type="protein sequence ID" value="PLW66950.1"/>
    <property type="molecule type" value="Genomic_DNA"/>
</dbReference>
<reference evidence="2 3" key="1">
    <citation type="submission" date="2018-01" db="EMBL/GenBank/DDBJ databases">
        <title>The draft genome sequence of Halioglobus lutimaris HF004.</title>
        <authorList>
            <person name="Du Z.-J."/>
            <person name="Shi M.-J."/>
        </authorList>
    </citation>
    <scope>NUCLEOTIDE SEQUENCE [LARGE SCALE GENOMIC DNA]</scope>
    <source>
        <strain evidence="2 3">HF004</strain>
    </source>
</reference>
<dbReference type="SUPFAM" id="SSF56112">
    <property type="entry name" value="Protein kinase-like (PK-like)"/>
    <property type="match status" value="1"/>
</dbReference>
<dbReference type="OrthoDB" id="3806873at2"/>
<dbReference type="Proteomes" id="UP000235005">
    <property type="component" value="Unassembled WGS sequence"/>
</dbReference>
<dbReference type="Gene3D" id="3.90.1200.10">
    <property type="match status" value="1"/>
</dbReference>
<dbReference type="PANTHER" id="PTHR11012">
    <property type="entry name" value="PROTEIN KINASE-LIKE DOMAIN-CONTAINING"/>
    <property type="match status" value="1"/>
</dbReference>
<dbReference type="InterPro" id="IPR002575">
    <property type="entry name" value="Aminoglycoside_PTrfase"/>
</dbReference>
<dbReference type="InterPro" id="IPR011009">
    <property type="entry name" value="Kinase-like_dom_sf"/>
</dbReference>
<evidence type="ECO:0000313" key="2">
    <source>
        <dbReference type="EMBL" id="PLW66950.1"/>
    </source>
</evidence>
<dbReference type="Pfam" id="PF01636">
    <property type="entry name" value="APH"/>
    <property type="match status" value="1"/>
</dbReference>
<dbReference type="RefSeq" id="WP_101519003.1">
    <property type="nucleotide sequence ID" value="NZ_PKUS01000041.1"/>
</dbReference>
<keyword evidence="3" id="KW-1185">Reference proteome</keyword>
<proteinExistence type="predicted"/>